<sequence length="1104" mass="119426">MSAISLLGLARAEFDYEAREAEEVSIKEGDVLYIIEDDDAEWWKIRAKVSPSSDEPEGATGLVPASYLEPMQPISRAIATYAYQATNEEELTVVDDEPLNVYEDDGEWTLVGRVDESGQRGVGYMPTSYLTITDETVSPVAAHEEDEVYEEAEENAPIAIASAPSVPALARNGATKTPVKIWSVSELDGKKKKKKGSLGIGNGALFFASESDKAPVQQRSIVDLQTWDTEKSKQIKIQFADDIELIFSTSKDALEEIVQKLEAELEAHTGATPRQNTTNTPVPAPPPIAALGPAPPPPKAPSPPPEEHYSAPVPPPRPQAVRSLSEKTGVALYDFSGEGDDELSIQEGDQLVILDDSSNEEWWKVRKAEDGSEGVVPASYVGTEDEHQQQQAQEQDEEDTAAPLVAQSRSDPSAARREQERSDARRARQLAEEEAAAEDQRRKQKSEARRRREMDNSRSGAAPPNAAPRPSSSSGTSERKPAADQTRIWKDRTGQFKVEAQFLGLNNGKIRLHKLNGVIIEVPVAKMSPDDIQFLQSITKRSSKDGEDDIALAKLRSARPSSGSQRPSTSSRRSDPATPSRSKPARKATMDWFGFFLEAGCSVDDCTRYANNFERDRMDENVLPDLEPATMRSLGLREGDVIRVSRLIKQRFAAPNVPNKPDTDTDQLAEDEAMARKLQEQENAGSTAGGSLFTSASGGLKTTRRGRPPVGRSAPSIASISDSIASASSQLSAAVPARPTSANEIETRPSRSASNATSSGFDDDAWTVKPSSKPSTPAPPPPPAPTAPAQAVVKPASPAPAPTPATRPEVERAPSSTQDYNERLLAQLGIGSQQNQRPAHQPPPVINGPRGPLAPVAANGPLLAPLVPTNTGINRFVPTRPGAQPGLAPQQTGFAQPGPQLYAQPTGMNAQLYPQQTGFQQPQQSFQQPQQLYPQQTGYQQPMQTGLYPQQGQLQQMGMMQPQQTGYQSPAPALQQPPQQTGFGQQAPIPSLSTFGPQNGASSAGQSTGSTQYQPSNVFASMKAGTFGNKSSQLGPQSEQKYDVLRAQPTGYNGGMMPQQTGFQQPQMTGFQPQLTPQMTGYAPQQQQMFGQAQQQQQQQPYWR</sequence>
<organism evidence="16 17">
    <name type="scientific">Mixia osmundae (strain CBS 9802 / IAM 14324 / JCM 22182 / KY 12970)</name>
    <dbReference type="NCBI Taxonomy" id="764103"/>
    <lineage>
        <taxon>Eukaryota</taxon>
        <taxon>Fungi</taxon>
        <taxon>Dikarya</taxon>
        <taxon>Basidiomycota</taxon>
        <taxon>Pucciniomycotina</taxon>
        <taxon>Mixiomycetes</taxon>
        <taxon>Mixiales</taxon>
        <taxon>Mixiaceae</taxon>
        <taxon>Mixia</taxon>
    </lineage>
</organism>
<evidence type="ECO:0000313" key="17">
    <source>
        <dbReference type="Proteomes" id="UP000009131"/>
    </source>
</evidence>
<evidence type="ECO:0000259" key="15">
    <source>
        <dbReference type="PROSITE" id="PS50002"/>
    </source>
</evidence>
<dbReference type="EMBL" id="BABT02000220">
    <property type="protein sequence ID" value="GAA99423.1"/>
    <property type="molecule type" value="Genomic_DNA"/>
</dbReference>
<comment type="similarity">
    <text evidence="4">Belongs to the SLA1 family.</text>
</comment>
<feature type="region of interest" description="Disordered" evidence="14">
    <location>
        <begin position="832"/>
        <end position="853"/>
    </location>
</feature>
<keyword evidence="8" id="KW-0254">Endocytosis</keyword>
<keyword evidence="12" id="KW-0206">Cytoskeleton</keyword>
<feature type="compositionally biased region" description="Low complexity" evidence="14">
    <location>
        <begin position="1085"/>
        <end position="1104"/>
    </location>
</feature>
<dbReference type="GO" id="GO:0030674">
    <property type="term" value="F:protein-macromolecule adaptor activity"/>
    <property type="evidence" value="ECO:0007669"/>
    <property type="project" value="InterPro"/>
</dbReference>
<dbReference type="CDD" id="cd11775">
    <property type="entry name" value="SH3_Sla1p_3"/>
    <property type="match status" value="1"/>
</dbReference>
<evidence type="ECO:0000256" key="9">
    <source>
        <dbReference type="ARBA" id="ARBA00022737"/>
    </source>
</evidence>
<dbReference type="HOGENOM" id="CLU_006319_0_0_1"/>
<dbReference type="InterPro" id="IPR056996">
    <property type="entry name" value="PH_SLA1"/>
</dbReference>
<dbReference type="PROSITE" id="PS50002">
    <property type="entry name" value="SH3"/>
    <property type="match status" value="2"/>
</dbReference>
<evidence type="ECO:0000256" key="12">
    <source>
        <dbReference type="ARBA" id="ARBA00023212"/>
    </source>
</evidence>
<keyword evidence="17" id="KW-1185">Reference proteome</keyword>
<dbReference type="PRINTS" id="PR00452">
    <property type="entry name" value="SH3DOMAIN"/>
</dbReference>
<dbReference type="GO" id="GO:0030479">
    <property type="term" value="C:actin cortical patch"/>
    <property type="evidence" value="ECO:0007669"/>
    <property type="project" value="UniProtKB-SubCell"/>
</dbReference>
<dbReference type="CDD" id="cd11773">
    <property type="entry name" value="SH3_Sla1p_1"/>
    <property type="match status" value="1"/>
</dbReference>
<accession>G7E9V4</accession>
<dbReference type="PANTHER" id="PTHR15735:SF21">
    <property type="entry name" value="PROTEIN NERVOUS WRECK"/>
    <property type="match status" value="1"/>
</dbReference>
<feature type="region of interest" description="Disordered" evidence="14">
    <location>
        <begin position="1062"/>
        <end position="1104"/>
    </location>
</feature>
<dbReference type="Gene3D" id="1.10.150.50">
    <property type="entry name" value="Transcription Factor, Ets-1"/>
    <property type="match status" value="1"/>
</dbReference>
<evidence type="ECO:0000256" key="14">
    <source>
        <dbReference type="SAM" id="MobiDB-lite"/>
    </source>
</evidence>
<dbReference type="InterPro" id="IPR001452">
    <property type="entry name" value="SH3_domain"/>
</dbReference>
<dbReference type="GO" id="GO:0006897">
    <property type="term" value="P:endocytosis"/>
    <property type="evidence" value="ECO:0007669"/>
    <property type="project" value="UniProtKB-KW"/>
</dbReference>
<proteinExistence type="inferred from homology"/>
<dbReference type="Gene3D" id="2.30.30.40">
    <property type="entry name" value="SH3 Domains"/>
    <property type="match status" value="3"/>
</dbReference>
<reference evidence="16 17" key="2">
    <citation type="journal article" date="2012" name="Open Biol.">
        <title>Characteristics of nucleosomes and linker DNA regions on the genome of the basidiomycete Mixia osmundae revealed by mono- and dinucleosome mapping.</title>
        <authorList>
            <person name="Nishida H."/>
            <person name="Kondo S."/>
            <person name="Matsumoto T."/>
            <person name="Suzuki Y."/>
            <person name="Yoshikawa H."/>
            <person name="Taylor T.D."/>
            <person name="Sugiyama J."/>
        </authorList>
    </citation>
    <scope>NUCLEOTIDE SEQUENCE [LARGE SCALE GENOMIC DNA]</scope>
    <source>
        <strain evidence="17">CBS 9802 / IAM 14324 / JCM 22182 / KY 12970</strain>
    </source>
</reference>
<feature type="domain" description="SH3" evidence="15">
    <location>
        <begin position="5"/>
        <end position="73"/>
    </location>
</feature>
<dbReference type="GO" id="GO:0042802">
    <property type="term" value="F:identical protein binding"/>
    <property type="evidence" value="ECO:0007669"/>
    <property type="project" value="InterPro"/>
</dbReference>
<keyword evidence="11" id="KW-0009">Actin-binding</keyword>
<evidence type="ECO:0000313" key="16">
    <source>
        <dbReference type="EMBL" id="GAA99423.1"/>
    </source>
</evidence>
<evidence type="ECO:0000256" key="6">
    <source>
        <dbReference type="ARBA" id="ARBA00022443"/>
    </source>
</evidence>
<dbReference type="InterPro" id="IPR036028">
    <property type="entry name" value="SH3-like_dom_sf"/>
</dbReference>
<dbReference type="AlphaFoldDB" id="G7E9V4"/>
<feature type="compositionally biased region" description="Basic and acidic residues" evidence="14">
    <location>
        <begin position="477"/>
        <end position="490"/>
    </location>
</feature>
<feature type="region of interest" description="Disordered" evidence="14">
    <location>
        <begin position="554"/>
        <end position="585"/>
    </location>
</feature>
<dbReference type="InterPro" id="IPR035821">
    <property type="entry name" value="Sla1_SH3_3"/>
</dbReference>
<dbReference type="InParanoid" id="G7E9V4"/>
<feature type="compositionally biased region" description="Polar residues" evidence="14">
    <location>
        <begin position="1062"/>
        <end position="1079"/>
    </location>
</feature>
<reference evidence="16 17" key="1">
    <citation type="journal article" date="2011" name="J. Gen. Appl. Microbiol.">
        <title>Draft genome sequencing of the enigmatic basidiomycete Mixia osmundae.</title>
        <authorList>
            <person name="Nishida H."/>
            <person name="Nagatsuka Y."/>
            <person name="Sugiyama J."/>
        </authorList>
    </citation>
    <scope>NUCLEOTIDE SEQUENCE [LARGE SCALE GENOMIC DNA]</scope>
    <source>
        <strain evidence="17">CBS 9802 / IAM 14324 / JCM 22182 / KY 12970</strain>
    </source>
</reference>
<keyword evidence="6 13" id="KW-0728">SH3 domain</keyword>
<gene>
    <name evidence="16" type="primary">Mo06121</name>
    <name evidence="16" type="ORF">E5Q_06121</name>
</gene>
<dbReference type="Pfam" id="PF03983">
    <property type="entry name" value="SHD1"/>
    <property type="match status" value="1"/>
</dbReference>
<dbReference type="GO" id="GO:0010008">
    <property type="term" value="C:endosome membrane"/>
    <property type="evidence" value="ECO:0007669"/>
    <property type="project" value="UniProtKB-SubCell"/>
</dbReference>
<evidence type="ECO:0000256" key="8">
    <source>
        <dbReference type="ARBA" id="ARBA00022583"/>
    </source>
</evidence>
<dbReference type="PANTHER" id="PTHR15735">
    <property type="entry name" value="FCH AND DOUBLE SH3 DOMAINS PROTEIN"/>
    <property type="match status" value="1"/>
</dbReference>
<dbReference type="GO" id="GO:0043130">
    <property type="term" value="F:ubiquitin binding"/>
    <property type="evidence" value="ECO:0007669"/>
    <property type="project" value="InterPro"/>
</dbReference>
<feature type="compositionally biased region" description="Low complexity" evidence="14">
    <location>
        <begin position="917"/>
        <end position="986"/>
    </location>
</feature>
<dbReference type="SUPFAM" id="SSF50044">
    <property type="entry name" value="SH3-domain"/>
    <property type="match status" value="3"/>
</dbReference>
<dbReference type="Pfam" id="PF00018">
    <property type="entry name" value="SH3_1"/>
    <property type="match status" value="2"/>
</dbReference>
<keyword evidence="9" id="KW-0677">Repeat</keyword>
<feature type="compositionally biased region" description="Low complexity" evidence="14">
    <location>
        <begin position="457"/>
        <end position="475"/>
    </location>
</feature>
<feature type="region of interest" description="Disordered" evidence="14">
    <location>
        <begin position="269"/>
        <end position="325"/>
    </location>
</feature>
<dbReference type="Proteomes" id="UP000009131">
    <property type="component" value="Unassembled WGS sequence"/>
</dbReference>
<feature type="compositionally biased region" description="Low complexity" evidence="14">
    <location>
        <begin position="559"/>
        <end position="582"/>
    </location>
</feature>
<comment type="caution">
    <text evidence="16">The sequence shown here is derived from an EMBL/GenBank/DDBJ whole genome shotgun (WGS) entry which is preliminary data.</text>
</comment>
<protein>
    <recommendedName>
        <fullName evidence="5">Actin cytoskeleton-regulatory complex protein SLA1</fullName>
    </recommendedName>
</protein>
<feature type="region of interest" description="Disordered" evidence="14">
    <location>
        <begin position="731"/>
        <end position="817"/>
    </location>
</feature>
<evidence type="ECO:0000256" key="4">
    <source>
        <dbReference type="ARBA" id="ARBA00007948"/>
    </source>
</evidence>
<dbReference type="InterPro" id="IPR035800">
    <property type="entry name" value="Sla1_SH3_1"/>
</dbReference>
<dbReference type="GO" id="GO:0005886">
    <property type="term" value="C:plasma membrane"/>
    <property type="evidence" value="ECO:0007669"/>
    <property type="project" value="UniProtKB-SubCell"/>
</dbReference>
<dbReference type="OMA" id="FMAQGED"/>
<feature type="compositionally biased region" description="Pro residues" evidence="14">
    <location>
        <begin position="282"/>
        <end position="304"/>
    </location>
</feature>
<evidence type="ECO:0000256" key="3">
    <source>
        <dbReference type="ARBA" id="ARBA00004413"/>
    </source>
</evidence>
<feature type="domain" description="SH3" evidence="15">
    <location>
        <begin position="324"/>
        <end position="386"/>
    </location>
</feature>
<feature type="compositionally biased region" description="Basic and acidic residues" evidence="14">
    <location>
        <begin position="414"/>
        <end position="431"/>
    </location>
</feature>
<keyword evidence="10" id="KW-0967">Endosome</keyword>
<evidence type="ECO:0000256" key="7">
    <source>
        <dbReference type="ARBA" id="ARBA00022490"/>
    </source>
</evidence>
<name>G7E9V4_MIXOS</name>
<comment type="subcellular location">
    <subcellularLocation>
        <location evidence="3">Cell membrane</location>
        <topology evidence="3">Peripheral membrane protein</topology>
        <orientation evidence="3">Cytoplasmic side</orientation>
    </subcellularLocation>
    <subcellularLocation>
        <location evidence="2">Cytoplasm</location>
        <location evidence="2">Cytoskeleton</location>
        <location evidence="2">Actin patch</location>
    </subcellularLocation>
    <subcellularLocation>
        <location evidence="1">Endosome membrane</location>
        <topology evidence="1">Peripheral membrane protein</topology>
        <orientation evidence="1">Cytoplasmic side</orientation>
    </subcellularLocation>
</comment>
<dbReference type="OrthoDB" id="5971719at2759"/>
<evidence type="ECO:0000256" key="2">
    <source>
        <dbReference type="ARBA" id="ARBA00004134"/>
    </source>
</evidence>
<feature type="compositionally biased region" description="Low complexity" evidence="14">
    <location>
        <begin position="1000"/>
        <end position="1012"/>
    </location>
</feature>
<evidence type="ECO:0000256" key="13">
    <source>
        <dbReference type="PROSITE-ProRule" id="PRU00192"/>
    </source>
</evidence>
<feature type="compositionally biased region" description="Polar residues" evidence="14">
    <location>
        <begin position="740"/>
        <end position="760"/>
    </location>
</feature>
<dbReference type="Pfam" id="PF24081">
    <property type="entry name" value="PH_SLA1"/>
    <property type="match status" value="1"/>
</dbReference>
<keyword evidence="7" id="KW-0963">Cytoplasm</keyword>
<feature type="region of interest" description="Disordered" evidence="14">
    <location>
        <begin position="366"/>
        <end position="490"/>
    </location>
</feature>
<evidence type="ECO:0000256" key="1">
    <source>
        <dbReference type="ARBA" id="ARBA00004125"/>
    </source>
</evidence>
<dbReference type="InterPro" id="IPR007131">
    <property type="entry name" value="SHD1"/>
</dbReference>
<feature type="compositionally biased region" description="Low complexity" evidence="14">
    <location>
        <begin position="787"/>
        <end position="796"/>
    </location>
</feature>
<evidence type="ECO:0000256" key="11">
    <source>
        <dbReference type="ARBA" id="ARBA00023203"/>
    </source>
</evidence>
<evidence type="ECO:0000256" key="10">
    <source>
        <dbReference type="ARBA" id="ARBA00022753"/>
    </source>
</evidence>
<dbReference type="InterPro" id="IPR013761">
    <property type="entry name" value="SAM/pointed_sf"/>
</dbReference>
<dbReference type="FunCoup" id="G7E9V4">
    <property type="interactions" value="172"/>
</dbReference>
<feature type="region of interest" description="Disordered" evidence="14">
    <location>
        <begin position="873"/>
        <end position="905"/>
    </location>
</feature>
<dbReference type="SMART" id="SM00326">
    <property type="entry name" value="SH3"/>
    <property type="match status" value="3"/>
</dbReference>
<feature type="compositionally biased region" description="Basic and acidic residues" evidence="14">
    <location>
        <begin position="438"/>
        <end position="456"/>
    </location>
</feature>
<evidence type="ECO:0000256" key="5">
    <source>
        <dbReference type="ARBA" id="ARBA00020357"/>
    </source>
</evidence>
<feature type="region of interest" description="Disordered" evidence="14">
    <location>
        <begin position="678"/>
        <end position="716"/>
    </location>
</feature>
<dbReference type="GO" id="GO:0003779">
    <property type="term" value="F:actin binding"/>
    <property type="evidence" value="ECO:0007669"/>
    <property type="project" value="UniProtKB-KW"/>
</dbReference>
<feature type="compositionally biased region" description="Pro residues" evidence="14">
    <location>
        <begin position="776"/>
        <end position="786"/>
    </location>
</feature>
<dbReference type="Gene3D" id="2.30.30.700">
    <property type="entry name" value="SLA1 homology domain 1"/>
    <property type="match status" value="1"/>
</dbReference>
<dbReference type="RefSeq" id="XP_014568654.1">
    <property type="nucleotide sequence ID" value="XM_014713168.1"/>
</dbReference>
<dbReference type="eggNOG" id="ENOG502QQC3">
    <property type="taxonomic scope" value="Eukaryota"/>
</dbReference>
<dbReference type="STRING" id="764103.G7E9V4"/>
<feature type="region of interest" description="Disordered" evidence="14">
    <location>
        <begin position="917"/>
        <end position="1014"/>
    </location>
</feature>